<evidence type="ECO:0000256" key="1">
    <source>
        <dbReference type="ARBA" id="ARBA00007944"/>
    </source>
</evidence>
<comment type="caution">
    <text evidence="10">The sequence shown here is derived from an EMBL/GenBank/DDBJ whole genome shotgun (WGS) entry which is preliminary data.</text>
</comment>
<dbReference type="FunFam" id="1.20.58.670:FF:000001">
    <property type="entry name" value="Exocyst complex component"/>
    <property type="match status" value="1"/>
</dbReference>
<dbReference type="InterPro" id="IPR042044">
    <property type="entry name" value="EXOC6PINT-1/Sec15/Tip20_C_dom2"/>
</dbReference>
<dbReference type="Gene3D" id="1.10.357.30">
    <property type="entry name" value="Exocyst complex subunit Sec15 C-terminal domain, N-terminal subdomain"/>
    <property type="match status" value="1"/>
</dbReference>
<feature type="domain" description="Exocyst complex subunit EXOC6/Sec15 C-terminal" evidence="8">
    <location>
        <begin position="446"/>
        <end position="797"/>
    </location>
</feature>
<feature type="compositionally biased region" description="Basic and acidic residues" evidence="7">
    <location>
        <begin position="9"/>
        <end position="47"/>
    </location>
</feature>
<dbReference type="GO" id="GO:0016020">
    <property type="term" value="C:membrane"/>
    <property type="evidence" value="ECO:0007669"/>
    <property type="project" value="TreeGrafter"/>
</dbReference>
<dbReference type="Pfam" id="PF04091">
    <property type="entry name" value="Sec15_C"/>
    <property type="match status" value="1"/>
</dbReference>
<dbReference type="InterPro" id="IPR042045">
    <property type="entry name" value="EXOC6/Sec15_C_dom1"/>
</dbReference>
<evidence type="ECO:0000313" key="10">
    <source>
        <dbReference type="EMBL" id="KAF0298360.1"/>
    </source>
</evidence>
<evidence type="ECO:0000256" key="3">
    <source>
        <dbReference type="ARBA" id="ARBA00022483"/>
    </source>
</evidence>
<dbReference type="EMBL" id="VIIS01001435">
    <property type="protein sequence ID" value="KAF0298360.1"/>
    <property type="molecule type" value="Genomic_DNA"/>
</dbReference>
<dbReference type="GO" id="GO:0090522">
    <property type="term" value="P:vesicle tethering involved in exocytosis"/>
    <property type="evidence" value="ECO:0007669"/>
    <property type="project" value="UniProtKB-UniRule"/>
</dbReference>
<sequence length="838" mass="94867">MSESATPKSDIKDPAKNVSTPKREPKDLSVAPKRDSKDLTLPTKRDSKDAIKSRHDIFIQEIESMDDFWGSTFRAVYDKGEQDQFARQLDERIREHDRTIERMCSSHYQGFIDSIRELLQVRTEASKLKNEVVGVHDELVTQSRQLLSQGDALARARRRQANTEQGVAALMACLPVLEMYSKLRRQMAEQRFYPALKTLEQLEVLYLPRVADHRFAQAICESIPKMRDNIRAAAMSDVKDFLEEVRCESPRVGEAAMRHAAEQFFVERPPPARLQKRHTLAFLGVTAISPIALYGEDGDGEASDEEGAAQDLVNFSAVYRCLHIFTALGARDAFEEYYRKQRQKQCSLALQAPSGGLAQDSLVAVQDYLHGVAGFFVIEDHVLNTATGLVTRVSLDQLWDEALSELTGALQTHAACCTDPNLLLTFKRLIMVFSHTLRNYGFNVKPLHGLLLEVRDHYSEVLMQRWVGVFREIFDQDNYHPIEVDSPQEYEQITRVFPYTDAELARQPFPKTFPFSLMVPKVFSQVKEFIHSCLRFAEDLDLSQGERDDLLRQSTNVLLTRTLSGCLATLIRIPGLGLLQLIQITINTIHLEQASVYLEDVITKITGYNPKQDGGVQSTLLGRVMFKDIRAETEQQIYRQLQAKIDEFLELAAYDWLLPEPSGTASPFLVDLISFLEATFGAFTNLPAHVAQTACMSACQHVARQLRQMLLGEEARQLSTGALQQLNLDVIQCEQFAASEPVAGFEEGALLMCFADLRQLLDLVLEWDWATYFAEYGTPTSRYGRVTPATAVKVVERLRDADKRNMFSVLKRAERDKKKLQDTVLKQLRQLVAQVGSS</sequence>
<accession>A0A6A4W3N6</accession>
<dbReference type="AlphaFoldDB" id="A0A6A4W3N6"/>
<dbReference type="Pfam" id="PF20651">
    <property type="entry name" value="EXOC6_Sec15_N"/>
    <property type="match status" value="1"/>
</dbReference>
<dbReference type="PANTHER" id="PTHR12702:SF0">
    <property type="entry name" value="EXOCYST COMPLEX COMPONENT 6"/>
    <property type="match status" value="1"/>
</dbReference>
<evidence type="ECO:0000259" key="9">
    <source>
        <dbReference type="Pfam" id="PF20651"/>
    </source>
</evidence>
<dbReference type="InterPro" id="IPR048359">
    <property type="entry name" value="EXOC6_Sec15_N"/>
</dbReference>
<dbReference type="InterPro" id="IPR007225">
    <property type="entry name" value="EXOC6/Sec15"/>
</dbReference>
<gene>
    <name evidence="10" type="primary">EXOC6B_1</name>
    <name evidence="10" type="ORF">FJT64_004223</name>
</gene>
<name>A0A6A4W3N6_AMPAM</name>
<keyword evidence="2 5" id="KW-0813">Transport</keyword>
<proteinExistence type="inferred from homology"/>
<evidence type="ECO:0000313" key="11">
    <source>
        <dbReference type="Proteomes" id="UP000440578"/>
    </source>
</evidence>
<evidence type="ECO:0000256" key="4">
    <source>
        <dbReference type="ARBA" id="ARBA00023054"/>
    </source>
</evidence>
<dbReference type="Gene3D" id="1.20.58.670">
    <property type="entry name" value="Dsl1p vesicle tethering complex, Tip20p subunit, domain D"/>
    <property type="match status" value="1"/>
</dbReference>
<feature type="coiled-coil region" evidence="6">
    <location>
        <begin position="803"/>
        <end position="830"/>
    </location>
</feature>
<keyword evidence="4 6" id="KW-0175">Coiled coil</keyword>
<reference evidence="10 11" key="1">
    <citation type="submission" date="2019-07" db="EMBL/GenBank/DDBJ databases">
        <title>Draft genome assembly of a fouling barnacle, Amphibalanus amphitrite (Darwin, 1854): The first reference genome for Thecostraca.</title>
        <authorList>
            <person name="Kim W."/>
        </authorList>
    </citation>
    <scope>NUCLEOTIDE SEQUENCE [LARGE SCALE GENOMIC DNA]</scope>
    <source>
        <strain evidence="10">SNU_AA5</strain>
        <tissue evidence="10">Soma without cirri and trophi</tissue>
    </source>
</reference>
<feature type="region of interest" description="Disordered" evidence="7">
    <location>
        <begin position="1"/>
        <end position="47"/>
    </location>
</feature>
<keyword evidence="11" id="KW-1185">Reference proteome</keyword>
<dbReference type="Proteomes" id="UP000440578">
    <property type="component" value="Unassembled WGS sequence"/>
</dbReference>
<dbReference type="PANTHER" id="PTHR12702">
    <property type="entry name" value="SEC15"/>
    <property type="match status" value="1"/>
</dbReference>
<organism evidence="10 11">
    <name type="scientific">Amphibalanus amphitrite</name>
    <name type="common">Striped barnacle</name>
    <name type="synonym">Balanus amphitrite</name>
    <dbReference type="NCBI Taxonomy" id="1232801"/>
    <lineage>
        <taxon>Eukaryota</taxon>
        <taxon>Metazoa</taxon>
        <taxon>Ecdysozoa</taxon>
        <taxon>Arthropoda</taxon>
        <taxon>Crustacea</taxon>
        <taxon>Multicrustacea</taxon>
        <taxon>Cirripedia</taxon>
        <taxon>Thoracica</taxon>
        <taxon>Thoracicalcarea</taxon>
        <taxon>Balanomorpha</taxon>
        <taxon>Balanoidea</taxon>
        <taxon>Balanidae</taxon>
        <taxon>Amphibalaninae</taxon>
        <taxon>Amphibalanus</taxon>
    </lineage>
</organism>
<dbReference type="InterPro" id="IPR046361">
    <property type="entry name" value="EXOC6/Sec15_C"/>
</dbReference>
<dbReference type="GO" id="GO:0000145">
    <property type="term" value="C:exocyst"/>
    <property type="evidence" value="ECO:0007669"/>
    <property type="project" value="UniProtKB-UniRule"/>
</dbReference>
<keyword evidence="3 5" id="KW-0268">Exocytosis</keyword>
<comment type="similarity">
    <text evidence="1 5">Belongs to the SEC15 family.</text>
</comment>
<feature type="domain" description="Exocyst complex component EXOC6/Sec15 N-terminal" evidence="9">
    <location>
        <begin position="88"/>
        <end position="257"/>
    </location>
</feature>
<evidence type="ECO:0000256" key="2">
    <source>
        <dbReference type="ARBA" id="ARBA00022448"/>
    </source>
</evidence>
<dbReference type="PIRSF" id="PIRSF025007">
    <property type="entry name" value="Sec15"/>
    <property type="match status" value="1"/>
</dbReference>
<evidence type="ECO:0000256" key="5">
    <source>
        <dbReference type="PIRNR" id="PIRNR025007"/>
    </source>
</evidence>
<dbReference type="GO" id="GO:0006893">
    <property type="term" value="P:Golgi to plasma membrane transport"/>
    <property type="evidence" value="ECO:0007669"/>
    <property type="project" value="TreeGrafter"/>
</dbReference>
<comment type="function">
    <text evidence="5">Component of the exocyst complex involved in the docking of exocytic vesicles with fusion sites on the plasma membrane.</text>
</comment>
<evidence type="ECO:0000256" key="7">
    <source>
        <dbReference type="SAM" id="MobiDB-lite"/>
    </source>
</evidence>
<protein>
    <recommendedName>
        <fullName evidence="5">Exocyst complex component</fullName>
    </recommendedName>
</protein>
<dbReference type="GO" id="GO:0006886">
    <property type="term" value="P:intracellular protein transport"/>
    <property type="evidence" value="ECO:0007669"/>
    <property type="project" value="InterPro"/>
</dbReference>
<evidence type="ECO:0000256" key="6">
    <source>
        <dbReference type="SAM" id="Coils"/>
    </source>
</evidence>
<evidence type="ECO:0000259" key="8">
    <source>
        <dbReference type="Pfam" id="PF04091"/>
    </source>
</evidence>
<dbReference type="OrthoDB" id="10267033at2759"/>